<accession>A0A6A6P1T9</accession>
<evidence type="ECO:0000259" key="4">
    <source>
        <dbReference type="Pfam" id="PF00248"/>
    </source>
</evidence>
<dbReference type="EMBL" id="MU001679">
    <property type="protein sequence ID" value="KAF2457784.1"/>
    <property type="molecule type" value="Genomic_DNA"/>
</dbReference>
<dbReference type="GO" id="GO:0016491">
    <property type="term" value="F:oxidoreductase activity"/>
    <property type="evidence" value="ECO:0007669"/>
    <property type="project" value="UniProtKB-KW"/>
</dbReference>
<evidence type="ECO:0000313" key="5">
    <source>
        <dbReference type="EMBL" id="KAF2457784.1"/>
    </source>
</evidence>
<evidence type="ECO:0000256" key="3">
    <source>
        <dbReference type="ARBA" id="ARBA00038157"/>
    </source>
</evidence>
<name>A0A6A6P1T9_9PEZI</name>
<dbReference type="SUPFAM" id="SSF51430">
    <property type="entry name" value="NAD(P)-linked oxidoreductase"/>
    <property type="match status" value="1"/>
</dbReference>
<dbReference type="InterPro" id="IPR050523">
    <property type="entry name" value="AKR_Detox_Biosynth"/>
</dbReference>
<dbReference type="AlphaFoldDB" id="A0A6A6P1T9"/>
<dbReference type="PANTHER" id="PTHR43364">
    <property type="entry name" value="NADH-SPECIFIC METHYLGLYOXAL REDUCTASE-RELATED"/>
    <property type="match status" value="1"/>
</dbReference>
<feature type="domain" description="NADP-dependent oxidoreductase" evidence="4">
    <location>
        <begin position="63"/>
        <end position="367"/>
    </location>
</feature>
<organism evidence="5 6">
    <name type="scientific">Lineolata rhizophorae</name>
    <dbReference type="NCBI Taxonomy" id="578093"/>
    <lineage>
        <taxon>Eukaryota</taxon>
        <taxon>Fungi</taxon>
        <taxon>Dikarya</taxon>
        <taxon>Ascomycota</taxon>
        <taxon>Pezizomycotina</taxon>
        <taxon>Dothideomycetes</taxon>
        <taxon>Dothideomycetes incertae sedis</taxon>
        <taxon>Lineolatales</taxon>
        <taxon>Lineolataceae</taxon>
        <taxon>Lineolata</taxon>
    </lineage>
</organism>
<gene>
    <name evidence="5" type="ORF">BDY21DRAFT_320048</name>
</gene>
<comment type="similarity">
    <text evidence="3">Belongs to the aldo/keto reductase family. Aldo/keto reductase 2 subfamily.</text>
</comment>
<keyword evidence="2" id="KW-0560">Oxidoreductase</keyword>
<evidence type="ECO:0000256" key="1">
    <source>
        <dbReference type="ARBA" id="ARBA00022857"/>
    </source>
</evidence>
<dbReference type="Pfam" id="PF00248">
    <property type="entry name" value="Aldo_ket_red"/>
    <property type="match status" value="1"/>
</dbReference>
<dbReference type="InterPro" id="IPR036812">
    <property type="entry name" value="NAD(P)_OxRdtase_dom_sf"/>
</dbReference>
<evidence type="ECO:0000313" key="6">
    <source>
        <dbReference type="Proteomes" id="UP000799766"/>
    </source>
</evidence>
<dbReference type="Gene3D" id="3.20.20.100">
    <property type="entry name" value="NADP-dependent oxidoreductase domain"/>
    <property type="match status" value="1"/>
</dbReference>
<dbReference type="InterPro" id="IPR023210">
    <property type="entry name" value="NADP_OxRdtase_dom"/>
</dbReference>
<dbReference type="OrthoDB" id="48988at2759"/>
<dbReference type="Proteomes" id="UP000799766">
    <property type="component" value="Unassembled WGS sequence"/>
</dbReference>
<keyword evidence="6" id="KW-1185">Reference proteome</keyword>
<sequence>MCLGPFVPATPLPCPSVYCQLESSFGTSRPLERMSLFQTAPKPKTLLGYHRILSPTASVKVSPLCLGGISIGQSWSVYFGKNEDPFALLDAFFSLGGNFIDTSNVYNSEDSERLIGEWMEKCGNRDQMVIATKYSAGYQAYKRDQVPMQSNFTGNSAKSMHVSVRDSLKKLRTDYIDLLYLHWWDFATSVEEVMTGLHALVMARQVLYLGVSDTPAWVVVKANSFARQHGLTPFSVYQGRWNAAYRDMEAEIIPMCEDQGMAIIPWAALGGGQLLSAEQRKQREKDLDARKGYGLREADVQVSEALEKIANREDTTVQAIALAYLFHQSPYVFPIVGVQTVEHVHAMPAALKVRLSKEDIDAIHSAVEFNPLFPMSFLYNYWHDQKYDLSLIPTHNQQYQMAAWIDAPPKQPPYQPRES</sequence>
<evidence type="ECO:0000256" key="2">
    <source>
        <dbReference type="ARBA" id="ARBA00023002"/>
    </source>
</evidence>
<keyword evidence="1" id="KW-0521">NADP</keyword>
<reference evidence="5" key="1">
    <citation type="journal article" date="2020" name="Stud. Mycol.">
        <title>101 Dothideomycetes genomes: a test case for predicting lifestyles and emergence of pathogens.</title>
        <authorList>
            <person name="Haridas S."/>
            <person name="Albert R."/>
            <person name="Binder M."/>
            <person name="Bloem J."/>
            <person name="Labutti K."/>
            <person name="Salamov A."/>
            <person name="Andreopoulos B."/>
            <person name="Baker S."/>
            <person name="Barry K."/>
            <person name="Bills G."/>
            <person name="Bluhm B."/>
            <person name="Cannon C."/>
            <person name="Castanera R."/>
            <person name="Culley D."/>
            <person name="Daum C."/>
            <person name="Ezra D."/>
            <person name="Gonzalez J."/>
            <person name="Henrissat B."/>
            <person name="Kuo A."/>
            <person name="Liang C."/>
            <person name="Lipzen A."/>
            <person name="Lutzoni F."/>
            <person name="Magnuson J."/>
            <person name="Mondo S."/>
            <person name="Nolan M."/>
            <person name="Ohm R."/>
            <person name="Pangilinan J."/>
            <person name="Park H.-J."/>
            <person name="Ramirez L."/>
            <person name="Alfaro M."/>
            <person name="Sun H."/>
            <person name="Tritt A."/>
            <person name="Yoshinaga Y."/>
            <person name="Zwiers L.-H."/>
            <person name="Turgeon B."/>
            <person name="Goodwin S."/>
            <person name="Spatafora J."/>
            <person name="Crous P."/>
            <person name="Grigoriev I."/>
        </authorList>
    </citation>
    <scope>NUCLEOTIDE SEQUENCE</scope>
    <source>
        <strain evidence="5">ATCC 16933</strain>
    </source>
</reference>
<protein>
    <submittedName>
        <fullName evidence="5">NADP-dependent oxidoreductase domain-containing protein</fullName>
    </submittedName>
</protein>
<proteinExistence type="inferred from homology"/>
<dbReference type="PANTHER" id="PTHR43364:SF7">
    <property type="entry name" value="NADP-DEPENDENT OXIDOREDUCTASE DOMAIN-CONTAINING PROTEIN-RELATED"/>
    <property type="match status" value="1"/>
</dbReference>